<dbReference type="InterPro" id="IPR036884">
    <property type="entry name" value="2Fe-2S-bd_dom_sf"/>
</dbReference>
<dbReference type="STRING" id="453304.ATC03_05240"/>
<dbReference type="EMBL" id="CP013979">
    <property type="protein sequence ID" value="ANJ26217.1"/>
    <property type="molecule type" value="Genomic_DNA"/>
</dbReference>
<evidence type="ECO:0000256" key="1">
    <source>
        <dbReference type="ARBA" id="ARBA00022630"/>
    </source>
</evidence>
<evidence type="ECO:0000256" key="4">
    <source>
        <dbReference type="ARBA" id="ARBA00023002"/>
    </source>
</evidence>
<dbReference type="SMART" id="SM01092">
    <property type="entry name" value="CO_deh_flav_C"/>
    <property type="match status" value="1"/>
</dbReference>
<dbReference type="GO" id="GO:0071949">
    <property type="term" value="F:FAD binding"/>
    <property type="evidence" value="ECO:0007669"/>
    <property type="project" value="InterPro"/>
</dbReference>
<gene>
    <name evidence="8" type="ORF">ATC03_05240</name>
</gene>
<keyword evidence="5" id="KW-0408">Iron</keyword>
<dbReference type="Pfam" id="PF01799">
    <property type="entry name" value="Fer2_2"/>
    <property type="match status" value="1"/>
</dbReference>
<keyword evidence="3" id="KW-0274">FAD</keyword>
<dbReference type="InterPro" id="IPR005107">
    <property type="entry name" value="CO_DH_flav_C"/>
</dbReference>
<dbReference type="InterPro" id="IPR036318">
    <property type="entry name" value="FAD-bd_PCMH-like_sf"/>
</dbReference>
<feature type="domain" description="2Fe-2S ferredoxin-type" evidence="6">
    <location>
        <begin position="2"/>
        <end position="87"/>
    </location>
</feature>
<dbReference type="SUPFAM" id="SSF56176">
    <property type="entry name" value="FAD-binding/transporter-associated domain-like"/>
    <property type="match status" value="1"/>
</dbReference>
<keyword evidence="1" id="KW-0285">Flavoprotein</keyword>
<dbReference type="InterPro" id="IPR012675">
    <property type="entry name" value="Beta-grasp_dom_sf"/>
</dbReference>
<evidence type="ECO:0000259" key="7">
    <source>
        <dbReference type="PROSITE" id="PS51387"/>
    </source>
</evidence>
<dbReference type="Gene3D" id="3.30.390.50">
    <property type="entry name" value="CO dehydrogenase flavoprotein, C-terminal domain"/>
    <property type="match status" value="1"/>
</dbReference>
<dbReference type="InterPro" id="IPR002346">
    <property type="entry name" value="Mopterin_DH_FAD-bd"/>
</dbReference>
<dbReference type="InterPro" id="IPR036683">
    <property type="entry name" value="CO_DH_flav_C_dom_sf"/>
</dbReference>
<dbReference type="Gene3D" id="3.30.43.10">
    <property type="entry name" value="Uridine Diphospho-n-acetylenolpyruvylglucosamine Reductase, domain 2"/>
    <property type="match status" value="1"/>
</dbReference>
<dbReference type="PANTHER" id="PTHR42659">
    <property type="entry name" value="XANTHINE DEHYDROGENASE SUBUNIT C-RELATED"/>
    <property type="match status" value="1"/>
</dbReference>
<dbReference type="AlphaFoldDB" id="A0A191WDB3"/>
<keyword evidence="4" id="KW-0560">Oxidoreductase</keyword>
<dbReference type="PROSITE" id="PS51085">
    <property type="entry name" value="2FE2S_FER_2"/>
    <property type="match status" value="1"/>
</dbReference>
<dbReference type="GO" id="GO:0016491">
    <property type="term" value="F:oxidoreductase activity"/>
    <property type="evidence" value="ECO:0007669"/>
    <property type="project" value="UniProtKB-KW"/>
</dbReference>
<dbReference type="Gene3D" id="3.10.20.30">
    <property type="match status" value="1"/>
</dbReference>
<dbReference type="InterPro" id="IPR051312">
    <property type="entry name" value="Diverse_Substr_Oxidored"/>
</dbReference>
<dbReference type="InterPro" id="IPR016167">
    <property type="entry name" value="FAD-bd_PCMH_sub1"/>
</dbReference>
<organism evidence="8 9">
    <name type="scientific">Agromyces aureus</name>
    <dbReference type="NCBI Taxonomy" id="453304"/>
    <lineage>
        <taxon>Bacteria</taxon>
        <taxon>Bacillati</taxon>
        <taxon>Actinomycetota</taxon>
        <taxon>Actinomycetes</taxon>
        <taxon>Micrococcales</taxon>
        <taxon>Microbacteriaceae</taxon>
        <taxon>Agromyces</taxon>
    </lineage>
</organism>
<evidence type="ECO:0000313" key="8">
    <source>
        <dbReference type="EMBL" id="ANJ26217.1"/>
    </source>
</evidence>
<dbReference type="CDD" id="cd00207">
    <property type="entry name" value="fer2"/>
    <property type="match status" value="1"/>
</dbReference>
<dbReference type="Gene3D" id="3.30.465.10">
    <property type="match status" value="1"/>
</dbReference>
<feature type="domain" description="FAD-binding PCMH-type" evidence="7">
    <location>
        <begin position="223"/>
        <end position="396"/>
    </location>
</feature>
<dbReference type="Proteomes" id="UP000078437">
    <property type="component" value="Chromosome"/>
</dbReference>
<dbReference type="InterPro" id="IPR036010">
    <property type="entry name" value="2Fe-2S_ferredoxin-like_sf"/>
</dbReference>
<dbReference type="InterPro" id="IPR016169">
    <property type="entry name" value="FAD-bd_PCMH_sub2"/>
</dbReference>
<sequence>MHDIVVTVNGLARSLNGIPTHTTALDWLRETGLPGSKEGCAEGECGACAMLLATPTPDGGTAWTPVNACLVPAAALNGQEIVTAEGLGGPDDLHPVQAKLAEAGGSQCGYCTPGFACSMAGEYYRADRAPQEIGATPDVAATATEHDAACPAGADGRPAHDAGHDAEHGPNGFDLHALSGNLCRCTGYRPIRDAAYTLGSPEADDELAARRLRPAPEPVPTDLAVDGNRFVRPGTLDEALRMLHDEPTAVLVAGSTDWGVEVNLRGRRAPLVIAIEQLDELRGLEIGDDVIEIGAALPLSEIERRLDGRVPLLAKLLPQFASRLIRNRGTIGGNLGTGSPIGDTPPALLALGARIVLASVDGEREVDLAEYFTGYRQTVRAGDELIRAIRIPLPLAPVTGFHKIAKRRFDDISSVAVAFALDIRDGIVVDARIGLGGVAATPLRARATEAALIGRPWNIATVRAASAVLRTEGTPMSDHRASSEYRSLMLGTSLLKLYSTTVIESKEVSA</sequence>
<dbReference type="SUPFAM" id="SSF47741">
    <property type="entry name" value="CO dehydrogenase ISP C-domain like"/>
    <property type="match status" value="1"/>
</dbReference>
<dbReference type="RefSeq" id="WP_067874007.1">
    <property type="nucleotide sequence ID" value="NZ_CP013979.1"/>
</dbReference>
<dbReference type="InterPro" id="IPR016166">
    <property type="entry name" value="FAD-bd_PCMH"/>
</dbReference>
<keyword evidence="9" id="KW-1185">Reference proteome</keyword>
<dbReference type="Gene3D" id="1.10.150.120">
    <property type="entry name" value="[2Fe-2S]-binding domain"/>
    <property type="match status" value="1"/>
</dbReference>
<dbReference type="Pfam" id="PF03450">
    <property type="entry name" value="CO_deh_flav_C"/>
    <property type="match status" value="1"/>
</dbReference>
<evidence type="ECO:0000256" key="3">
    <source>
        <dbReference type="ARBA" id="ARBA00022827"/>
    </source>
</evidence>
<reference evidence="8 9" key="1">
    <citation type="journal article" date="2016" name="Int. J. Syst. Evol. Microbiol.">
        <title>Agromyces aureus sp. nov., isolated from the rhizosphere of Salix caprea L. grown in a heavy-metal-contaminated soil.</title>
        <authorList>
            <person name="Corretto E."/>
            <person name="Antonielli L."/>
            <person name="Sessitsch A."/>
            <person name="Compant S."/>
            <person name="Gorfer M."/>
            <person name="Kuffner M."/>
            <person name="Brader G."/>
        </authorList>
    </citation>
    <scope>NUCLEOTIDE SEQUENCE [LARGE SCALE GENOMIC DNA]</scope>
    <source>
        <strain evidence="8 9">AR33</strain>
    </source>
</reference>
<dbReference type="SUPFAM" id="SSF54292">
    <property type="entry name" value="2Fe-2S ferredoxin-like"/>
    <property type="match status" value="1"/>
</dbReference>
<dbReference type="Pfam" id="PF00111">
    <property type="entry name" value="Fer2"/>
    <property type="match status" value="1"/>
</dbReference>
<proteinExistence type="predicted"/>
<dbReference type="SUPFAM" id="SSF55447">
    <property type="entry name" value="CO dehydrogenase flavoprotein C-terminal domain-like"/>
    <property type="match status" value="1"/>
</dbReference>
<dbReference type="PANTHER" id="PTHR42659:SF2">
    <property type="entry name" value="XANTHINE DEHYDROGENASE SUBUNIT C-RELATED"/>
    <property type="match status" value="1"/>
</dbReference>
<dbReference type="InterPro" id="IPR001041">
    <property type="entry name" value="2Fe-2S_ferredoxin-type"/>
</dbReference>
<dbReference type="InterPro" id="IPR012175">
    <property type="entry name" value="Xanth_DH_ssu_bac"/>
</dbReference>
<dbReference type="GO" id="GO:0046872">
    <property type="term" value="F:metal ion binding"/>
    <property type="evidence" value="ECO:0007669"/>
    <property type="project" value="UniProtKB-KW"/>
</dbReference>
<dbReference type="KEGG" id="agy:ATC03_05240"/>
<dbReference type="PROSITE" id="PS00197">
    <property type="entry name" value="2FE2S_FER_1"/>
    <property type="match status" value="1"/>
</dbReference>
<reference evidence="9" key="2">
    <citation type="submission" date="2016-01" db="EMBL/GenBank/DDBJ databases">
        <title>Complete genome sequence of Agromyces aureus AR33T and comparison with related organisms.</title>
        <authorList>
            <person name="Corretto E."/>
            <person name="Antonielli L."/>
            <person name="Sessitsch A."/>
            <person name="Brader G."/>
        </authorList>
    </citation>
    <scope>NUCLEOTIDE SEQUENCE [LARGE SCALE GENOMIC DNA]</scope>
    <source>
        <strain evidence="9">AR33</strain>
    </source>
</reference>
<dbReference type="PROSITE" id="PS51387">
    <property type="entry name" value="FAD_PCMH"/>
    <property type="match status" value="1"/>
</dbReference>
<accession>A0A191WDB3</accession>
<evidence type="ECO:0000259" key="6">
    <source>
        <dbReference type="PROSITE" id="PS51085"/>
    </source>
</evidence>
<dbReference type="PIRSF" id="PIRSF036557">
    <property type="entry name" value="XdhA_RC"/>
    <property type="match status" value="1"/>
</dbReference>
<evidence type="ECO:0000256" key="5">
    <source>
        <dbReference type="ARBA" id="ARBA00023004"/>
    </source>
</evidence>
<dbReference type="GO" id="GO:0051537">
    <property type="term" value="F:2 iron, 2 sulfur cluster binding"/>
    <property type="evidence" value="ECO:0007669"/>
    <property type="project" value="InterPro"/>
</dbReference>
<protein>
    <submittedName>
        <fullName evidence="8">Xanthine dehydrogenase small subunit</fullName>
    </submittedName>
</protein>
<dbReference type="Pfam" id="PF00941">
    <property type="entry name" value="FAD_binding_5"/>
    <property type="match status" value="1"/>
</dbReference>
<evidence type="ECO:0000256" key="2">
    <source>
        <dbReference type="ARBA" id="ARBA00022723"/>
    </source>
</evidence>
<keyword evidence="2" id="KW-0479">Metal-binding</keyword>
<dbReference type="InterPro" id="IPR006058">
    <property type="entry name" value="2Fe2S_fd_BS"/>
</dbReference>
<evidence type="ECO:0000313" key="9">
    <source>
        <dbReference type="Proteomes" id="UP000078437"/>
    </source>
</evidence>
<dbReference type="OrthoDB" id="9758509at2"/>
<name>A0A191WDB3_9MICO</name>
<dbReference type="InterPro" id="IPR002888">
    <property type="entry name" value="2Fe-2S-bd"/>
</dbReference>